<dbReference type="EMBL" id="VLTN01000027">
    <property type="protein sequence ID" value="KAA0151456.1"/>
    <property type="molecule type" value="Genomic_DNA"/>
</dbReference>
<protein>
    <submittedName>
        <fullName evidence="2">Uncharacterized protein</fullName>
    </submittedName>
</protein>
<dbReference type="EMBL" id="VLTM01000013">
    <property type="protein sequence ID" value="KAA0165370.1"/>
    <property type="molecule type" value="Genomic_DNA"/>
</dbReference>
<dbReference type="Proteomes" id="UP000324907">
    <property type="component" value="Unassembled WGS sequence"/>
</dbReference>
<evidence type="ECO:0000313" key="7">
    <source>
        <dbReference type="Proteomes" id="UP000323011"/>
    </source>
</evidence>
<evidence type="ECO:0000313" key="9">
    <source>
        <dbReference type="Proteomes" id="UP000325113"/>
    </source>
</evidence>
<organism evidence="2 7">
    <name type="scientific">Cafeteria roenbergensis</name>
    <name type="common">Marine flagellate</name>
    <dbReference type="NCBI Taxonomy" id="33653"/>
    <lineage>
        <taxon>Eukaryota</taxon>
        <taxon>Sar</taxon>
        <taxon>Stramenopiles</taxon>
        <taxon>Bigyra</taxon>
        <taxon>Opalozoa</taxon>
        <taxon>Bicosoecida</taxon>
        <taxon>Cafeteriaceae</taxon>
        <taxon>Cafeteria</taxon>
    </lineage>
</organism>
<dbReference type="Proteomes" id="UP000322899">
    <property type="component" value="Unassembled WGS sequence"/>
</dbReference>
<comment type="caution">
    <text evidence="2">The sequence shown here is derived from an EMBL/GenBank/DDBJ whole genome shotgun (WGS) entry which is preliminary data.</text>
</comment>
<evidence type="ECO:0000256" key="1">
    <source>
        <dbReference type="SAM" id="MobiDB-lite"/>
    </source>
</evidence>
<accession>A0A5A8CEP0</accession>
<evidence type="ECO:0000313" key="5">
    <source>
        <dbReference type="EMBL" id="KAA0173825.1"/>
    </source>
</evidence>
<dbReference type="AlphaFoldDB" id="A0A5A8CEP0"/>
<feature type="compositionally biased region" description="Low complexity" evidence="1">
    <location>
        <begin position="1"/>
        <end position="12"/>
    </location>
</feature>
<evidence type="ECO:0000313" key="4">
    <source>
        <dbReference type="EMBL" id="KAA0165370.1"/>
    </source>
</evidence>
<evidence type="ECO:0000313" key="3">
    <source>
        <dbReference type="EMBL" id="KAA0157950.1"/>
    </source>
</evidence>
<dbReference type="EMBL" id="VLTO01000029">
    <property type="protein sequence ID" value="KAA0173825.1"/>
    <property type="molecule type" value="Genomic_DNA"/>
</dbReference>
<name>A0A5A8CEP0_CAFRO</name>
<reference evidence="6 7" key="1">
    <citation type="submission" date="2019-07" db="EMBL/GenBank/DDBJ databases">
        <title>Genomes of Cafeteria roenbergensis.</title>
        <authorList>
            <person name="Fischer M.G."/>
            <person name="Hackl T."/>
            <person name="Roman M."/>
        </authorList>
    </citation>
    <scope>NUCLEOTIDE SEQUENCE [LARGE SCALE GENOMIC DNA]</scope>
    <source>
        <strain evidence="2 7">BVI</strain>
        <strain evidence="4 9">Cflag</strain>
        <strain evidence="5 6">E4-10P</strain>
        <strain evidence="3 8">RCC970-E3</strain>
    </source>
</reference>
<evidence type="ECO:0000313" key="6">
    <source>
        <dbReference type="Proteomes" id="UP000322899"/>
    </source>
</evidence>
<proteinExistence type="predicted"/>
<feature type="compositionally biased region" description="Basic and acidic residues" evidence="1">
    <location>
        <begin position="18"/>
        <end position="30"/>
    </location>
</feature>
<sequence length="195" mass="20994">MAAAAPRRTAAAGSRSKKSPEEDAEAAKEREMAELLRKLKEATAVPEHAARRVRKLDDMVSYLRKAKRQVDATVAADEARLAELDREAASLERTIGSIRAHRRAMEAERDDIVARLKAGETGFTGFVKETSATTAVTARRNARHLSSAVSQELRASRGYSVDKDSKPHLEAPASVLAKARALARRAPGIGGGGRA</sequence>
<keyword evidence="7" id="KW-1185">Reference proteome</keyword>
<evidence type="ECO:0000313" key="2">
    <source>
        <dbReference type="EMBL" id="KAA0151456.1"/>
    </source>
</evidence>
<dbReference type="Proteomes" id="UP000325113">
    <property type="component" value="Unassembled WGS sequence"/>
</dbReference>
<dbReference type="EMBL" id="VLTL01000162">
    <property type="protein sequence ID" value="KAA0157950.1"/>
    <property type="molecule type" value="Genomic_DNA"/>
</dbReference>
<gene>
    <name evidence="5" type="ORF">FNF27_04782</name>
    <name evidence="3" type="ORF">FNF28_06457</name>
    <name evidence="2" type="ORF">FNF29_04664</name>
    <name evidence="4" type="ORF">FNF31_02032</name>
</gene>
<feature type="region of interest" description="Disordered" evidence="1">
    <location>
        <begin position="1"/>
        <end position="30"/>
    </location>
</feature>
<dbReference type="Proteomes" id="UP000323011">
    <property type="component" value="Unassembled WGS sequence"/>
</dbReference>
<evidence type="ECO:0000313" key="8">
    <source>
        <dbReference type="Proteomes" id="UP000324907"/>
    </source>
</evidence>